<organism evidence="1 2">
    <name type="scientific">Dreissena polymorpha</name>
    <name type="common">Zebra mussel</name>
    <name type="synonym">Mytilus polymorpha</name>
    <dbReference type="NCBI Taxonomy" id="45954"/>
    <lineage>
        <taxon>Eukaryota</taxon>
        <taxon>Metazoa</taxon>
        <taxon>Spiralia</taxon>
        <taxon>Lophotrochozoa</taxon>
        <taxon>Mollusca</taxon>
        <taxon>Bivalvia</taxon>
        <taxon>Autobranchia</taxon>
        <taxon>Heteroconchia</taxon>
        <taxon>Euheterodonta</taxon>
        <taxon>Imparidentia</taxon>
        <taxon>Neoheterodontei</taxon>
        <taxon>Myida</taxon>
        <taxon>Dreissenoidea</taxon>
        <taxon>Dreissenidae</taxon>
        <taxon>Dreissena</taxon>
    </lineage>
</organism>
<name>A0A9D4DVT1_DREPO</name>
<dbReference type="EMBL" id="JAIWYP010000010">
    <property type="protein sequence ID" value="KAH3754912.1"/>
    <property type="molecule type" value="Genomic_DNA"/>
</dbReference>
<protein>
    <submittedName>
        <fullName evidence="1">Uncharacterized protein</fullName>
    </submittedName>
</protein>
<accession>A0A9D4DVT1</accession>
<dbReference type="Proteomes" id="UP000828390">
    <property type="component" value="Unassembled WGS sequence"/>
</dbReference>
<evidence type="ECO:0000313" key="2">
    <source>
        <dbReference type="Proteomes" id="UP000828390"/>
    </source>
</evidence>
<keyword evidence="2" id="KW-1185">Reference proteome</keyword>
<comment type="caution">
    <text evidence="1">The sequence shown here is derived from an EMBL/GenBank/DDBJ whole genome shotgun (WGS) entry which is preliminary data.</text>
</comment>
<evidence type="ECO:0000313" key="1">
    <source>
        <dbReference type="EMBL" id="KAH3754912.1"/>
    </source>
</evidence>
<gene>
    <name evidence="1" type="ORF">DPMN_189592</name>
</gene>
<proteinExistence type="predicted"/>
<reference evidence="1" key="1">
    <citation type="journal article" date="2019" name="bioRxiv">
        <title>The Genome of the Zebra Mussel, Dreissena polymorpha: A Resource for Invasive Species Research.</title>
        <authorList>
            <person name="McCartney M.A."/>
            <person name="Auch B."/>
            <person name="Kono T."/>
            <person name="Mallez S."/>
            <person name="Zhang Y."/>
            <person name="Obille A."/>
            <person name="Becker A."/>
            <person name="Abrahante J.E."/>
            <person name="Garbe J."/>
            <person name="Badalamenti J.P."/>
            <person name="Herman A."/>
            <person name="Mangelson H."/>
            <person name="Liachko I."/>
            <person name="Sullivan S."/>
            <person name="Sone E.D."/>
            <person name="Koren S."/>
            <person name="Silverstein K.A.T."/>
            <person name="Beckman K.B."/>
            <person name="Gohl D.M."/>
        </authorList>
    </citation>
    <scope>NUCLEOTIDE SEQUENCE</scope>
    <source>
        <strain evidence="1">Duluth1</strain>
        <tissue evidence="1">Whole animal</tissue>
    </source>
</reference>
<reference evidence="1" key="2">
    <citation type="submission" date="2020-11" db="EMBL/GenBank/DDBJ databases">
        <authorList>
            <person name="McCartney M.A."/>
            <person name="Auch B."/>
            <person name="Kono T."/>
            <person name="Mallez S."/>
            <person name="Becker A."/>
            <person name="Gohl D.M."/>
            <person name="Silverstein K.A.T."/>
            <person name="Koren S."/>
            <person name="Bechman K.B."/>
            <person name="Herman A."/>
            <person name="Abrahante J.E."/>
            <person name="Garbe J."/>
        </authorList>
    </citation>
    <scope>NUCLEOTIDE SEQUENCE</scope>
    <source>
        <strain evidence="1">Duluth1</strain>
        <tissue evidence="1">Whole animal</tissue>
    </source>
</reference>
<dbReference type="AlphaFoldDB" id="A0A9D4DVT1"/>
<sequence length="255" mass="27709">MHTMFRCLWMCNACPYSGSSWNVTVISRMPWEKGLPLCTTTTLATTLRIGSSGSSTSFPAQHNSALTSIPALYKHSILTPNCATPWDVKTISYAVSLVSAHTVSSVAPSRRDSSTHAMNAAVLTDAIRTYAFIKNLPSALMTKHSTALDYIPFLMSAQMFIMQKSRVQSSVASASSLMETGRNGALGLRAVSRVRMARRSEHAPALIRPLATVALTVLDQMLTLHCAQNSFVQYMETGRPGPVGLVAQLPVMLDW</sequence>